<dbReference type="SUPFAM" id="SSF55298">
    <property type="entry name" value="YjgF-like"/>
    <property type="match status" value="1"/>
</dbReference>
<dbReference type="Gene3D" id="3.30.1330.40">
    <property type="entry name" value="RutC-like"/>
    <property type="match status" value="1"/>
</dbReference>
<sequence>MTTNSAPRQVIKPAGTEILYDNFRFAPATRVGNVVWVSGQVGIDAHMVPGDGMEAQARLAFQALKTALEAAGATMADIVELITFHIDLRGEMEDFAKVKDEFLPDRYPSWSAVGVTQLAMPELRVEVRAVAVIGSGSA</sequence>
<dbReference type="Pfam" id="PF01042">
    <property type="entry name" value="Ribonuc_L-PSP"/>
    <property type="match status" value="1"/>
</dbReference>
<gene>
    <name evidence="1" type="ORF">NEE01_18130</name>
</gene>
<proteinExistence type="predicted"/>
<dbReference type="InterPro" id="IPR038743">
    <property type="entry name" value="YjgH-like"/>
</dbReference>
<organism evidence="1 2">
    <name type="scientific">Sphingomonas lycopersici</name>
    <dbReference type="NCBI Taxonomy" id="2951807"/>
    <lineage>
        <taxon>Bacteria</taxon>
        <taxon>Pseudomonadati</taxon>
        <taxon>Pseudomonadota</taxon>
        <taxon>Alphaproteobacteria</taxon>
        <taxon>Sphingomonadales</taxon>
        <taxon>Sphingomonadaceae</taxon>
        <taxon>Sphingomonas</taxon>
    </lineage>
</organism>
<evidence type="ECO:0000313" key="1">
    <source>
        <dbReference type="EMBL" id="MCW6536701.1"/>
    </source>
</evidence>
<accession>A0AA41ZCM6</accession>
<dbReference type="InterPro" id="IPR035959">
    <property type="entry name" value="RutC-like_sf"/>
</dbReference>
<name>A0AA41ZCM6_9SPHN</name>
<protein>
    <submittedName>
        <fullName evidence="1">RidA family protein</fullName>
    </submittedName>
</protein>
<keyword evidence="2" id="KW-1185">Reference proteome</keyword>
<comment type="caution">
    <text evidence="1">The sequence shown here is derived from an EMBL/GenBank/DDBJ whole genome shotgun (WGS) entry which is preliminary data.</text>
</comment>
<dbReference type="GO" id="GO:0005829">
    <property type="term" value="C:cytosol"/>
    <property type="evidence" value="ECO:0007669"/>
    <property type="project" value="TreeGrafter"/>
</dbReference>
<dbReference type="InterPro" id="IPR006175">
    <property type="entry name" value="YjgF/YER057c/UK114"/>
</dbReference>
<evidence type="ECO:0000313" key="2">
    <source>
        <dbReference type="Proteomes" id="UP001165565"/>
    </source>
</evidence>
<dbReference type="RefSeq" id="WP_265270370.1">
    <property type="nucleotide sequence ID" value="NZ_JANFAV010000015.1"/>
</dbReference>
<dbReference type="GO" id="GO:0019239">
    <property type="term" value="F:deaminase activity"/>
    <property type="evidence" value="ECO:0007669"/>
    <property type="project" value="TreeGrafter"/>
</dbReference>
<reference evidence="1" key="1">
    <citation type="submission" date="2022-06" db="EMBL/GenBank/DDBJ databases">
        <title>Sphingomonas sp. nov. isolated from rhizosphere soil of tomato.</title>
        <authorList>
            <person name="Dong H."/>
            <person name="Gao R."/>
        </authorList>
    </citation>
    <scope>NUCLEOTIDE SEQUENCE</scope>
    <source>
        <strain evidence="1">MMSM24</strain>
    </source>
</reference>
<dbReference type="EMBL" id="JANFAV010000015">
    <property type="protein sequence ID" value="MCW6536701.1"/>
    <property type="molecule type" value="Genomic_DNA"/>
</dbReference>
<dbReference type="AlphaFoldDB" id="A0AA41ZCM6"/>
<dbReference type="PANTHER" id="PTHR11803">
    <property type="entry name" value="2-IMINOBUTANOATE/2-IMINOPROPANOATE DEAMINASE RIDA"/>
    <property type="match status" value="1"/>
</dbReference>
<dbReference type="PANTHER" id="PTHR11803:SF44">
    <property type="entry name" value="RUTC FAMILY PROTEIN YJGH"/>
    <property type="match status" value="1"/>
</dbReference>
<dbReference type="Proteomes" id="UP001165565">
    <property type="component" value="Unassembled WGS sequence"/>
</dbReference>
<dbReference type="CDD" id="cd02198">
    <property type="entry name" value="YjgH_like"/>
    <property type="match status" value="1"/>
</dbReference>